<dbReference type="Pfam" id="PF06114">
    <property type="entry name" value="Peptidase_M78"/>
    <property type="match status" value="1"/>
</dbReference>
<evidence type="ECO:0000259" key="1">
    <source>
        <dbReference type="Pfam" id="PF06114"/>
    </source>
</evidence>
<dbReference type="InterPro" id="IPR010359">
    <property type="entry name" value="IrrE_HExxH"/>
</dbReference>
<dbReference type="AlphaFoldDB" id="A0A919YNW5"/>
<dbReference type="Gene3D" id="1.10.10.2910">
    <property type="match status" value="1"/>
</dbReference>
<dbReference type="EMBL" id="BORT01000064">
    <property type="protein sequence ID" value="GIO51652.1"/>
    <property type="molecule type" value="Genomic_DNA"/>
</dbReference>
<accession>A0A919YNW5</accession>
<comment type="caution">
    <text evidence="2">The sequence shown here is derived from an EMBL/GenBank/DDBJ whole genome shotgun (WGS) entry which is preliminary data.</text>
</comment>
<dbReference type="Proteomes" id="UP000682811">
    <property type="component" value="Unassembled WGS sequence"/>
</dbReference>
<organism evidence="2 3">
    <name type="scientific">Paenibacillus azoreducens</name>
    <dbReference type="NCBI Taxonomy" id="116718"/>
    <lineage>
        <taxon>Bacteria</taxon>
        <taxon>Bacillati</taxon>
        <taxon>Bacillota</taxon>
        <taxon>Bacilli</taxon>
        <taxon>Bacillales</taxon>
        <taxon>Paenibacillaceae</taxon>
        <taxon>Paenibacillus</taxon>
    </lineage>
</organism>
<sequence>MEDEIKKLIRRFKSKDPFEIAEGLNIEIRFCDLGGNTRGLYYRKLRRKFIAIHEGLNDPWKRFVCAHELGHDRLHPGISRFFLDEYSFFSAGKFEHQANKFALKLLTAGSYIEQGESIEEFFIRNGIPKEMIKFYI</sequence>
<evidence type="ECO:0000313" key="2">
    <source>
        <dbReference type="EMBL" id="GIO51652.1"/>
    </source>
</evidence>
<name>A0A919YNW5_9BACL</name>
<gene>
    <name evidence="2" type="ORF">J34TS1_64170</name>
</gene>
<keyword evidence="3" id="KW-1185">Reference proteome</keyword>
<evidence type="ECO:0000313" key="3">
    <source>
        <dbReference type="Proteomes" id="UP000682811"/>
    </source>
</evidence>
<reference evidence="2 3" key="1">
    <citation type="submission" date="2021-03" db="EMBL/GenBank/DDBJ databases">
        <title>Antimicrobial resistance genes in bacteria isolated from Japanese honey, and their potential for conferring macrolide and lincosamide resistance in the American foulbrood pathogen Paenibacillus larvae.</title>
        <authorList>
            <person name="Okamoto M."/>
            <person name="Kumagai M."/>
            <person name="Kanamori H."/>
            <person name="Takamatsu D."/>
        </authorList>
    </citation>
    <scope>NUCLEOTIDE SEQUENCE [LARGE SCALE GENOMIC DNA]</scope>
    <source>
        <strain evidence="2 3">J34TS1</strain>
    </source>
</reference>
<dbReference type="RefSeq" id="WP_212981616.1">
    <property type="nucleotide sequence ID" value="NZ_AP025343.1"/>
</dbReference>
<proteinExistence type="predicted"/>
<protein>
    <submittedName>
        <fullName evidence="2">ImmA/IrrE family metallo-endopeptidase</fullName>
    </submittedName>
</protein>
<feature type="domain" description="IrrE N-terminal-like" evidence="1">
    <location>
        <begin position="21"/>
        <end position="107"/>
    </location>
</feature>